<dbReference type="Proteomes" id="UP000255523">
    <property type="component" value="Unassembled WGS sequence"/>
</dbReference>
<evidence type="ECO:0000313" key="6">
    <source>
        <dbReference type="Proteomes" id="UP000255523"/>
    </source>
</evidence>
<dbReference type="CDD" id="cd07377">
    <property type="entry name" value="WHTH_GntR"/>
    <property type="match status" value="1"/>
</dbReference>
<evidence type="ECO:0000259" key="4">
    <source>
        <dbReference type="PROSITE" id="PS50949"/>
    </source>
</evidence>
<evidence type="ECO:0000256" key="2">
    <source>
        <dbReference type="ARBA" id="ARBA00023125"/>
    </source>
</evidence>
<dbReference type="GeneID" id="77461802"/>
<evidence type="ECO:0000256" key="1">
    <source>
        <dbReference type="ARBA" id="ARBA00023015"/>
    </source>
</evidence>
<gene>
    <name evidence="5" type="primary">yvoA_1</name>
    <name evidence="5" type="ORF">NCTC11087_00827</name>
</gene>
<dbReference type="SUPFAM" id="SSF46785">
    <property type="entry name" value="Winged helix' DNA-binding domain"/>
    <property type="match status" value="1"/>
</dbReference>
<sequence>MHLIINHSSMVPIYEQIVEQIKEGILKQELKENYPLPSVRTLSKELKISALTVKKAYDALESEGFICTVHGKGSYIAPVNPQLVWEEQRKELEQDLEGILQKAKRFDITKEELKDLFLLLLEESSCWK</sequence>
<evidence type="ECO:0000313" key="5">
    <source>
        <dbReference type="EMBL" id="SUO03943.1"/>
    </source>
</evidence>
<dbReference type="InterPro" id="IPR036390">
    <property type="entry name" value="WH_DNA-bd_sf"/>
</dbReference>
<dbReference type="RefSeq" id="WP_022789962.1">
    <property type="nucleotide sequence ID" value="NZ_CALZNX010000014.1"/>
</dbReference>
<dbReference type="PROSITE" id="PS50949">
    <property type="entry name" value="HTH_GNTR"/>
    <property type="match status" value="1"/>
</dbReference>
<dbReference type="PANTHER" id="PTHR38445:SF7">
    <property type="entry name" value="GNTR-FAMILY TRANSCRIPTIONAL REGULATOR"/>
    <property type="match status" value="1"/>
</dbReference>
<dbReference type="EMBL" id="UHFX01000003">
    <property type="protein sequence ID" value="SUO03943.1"/>
    <property type="molecule type" value="Genomic_DNA"/>
</dbReference>
<name>A0A380LL10_9FIRM</name>
<dbReference type="InterPro" id="IPR036388">
    <property type="entry name" value="WH-like_DNA-bd_sf"/>
</dbReference>
<dbReference type="Gene3D" id="1.10.10.10">
    <property type="entry name" value="Winged helix-like DNA-binding domain superfamily/Winged helix DNA-binding domain"/>
    <property type="match status" value="1"/>
</dbReference>
<keyword evidence="6" id="KW-1185">Reference proteome</keyword>
<dbReference type="OrthoDB" id="9801546at2"/>
<dbReference type="InterPro" id="IPR000524">
    <property type="entry name" value="Tscrpt_reg_HTH_GntR"/>
</dbReference>
<dbReference type="PANTHER" id="PTHR38445">
    <property type="entry name" value="HTH-TYPE TRANSCRIPTIONAL REPRESSOR YTRA"/>
    <property type="match status" value="1"/>
</dbReference>
<keyword evidence="2" id="KW-0238">DNA-binding</keyword>
<keyword evidence="3" id="KW-0804">Transcription</keyword>
<dbReference type="SMART" id="SM00345">
    <property type="entry name" value="HTH_GNTR"/>
    <property type="match status" value="1"/>
</dbReference>
<proteinExistence type="predicted"/>
<evidence type="ECO:0000256" key="3">
    <source>
        <dbReference type="ARBA" id="ARBA00023163"/>
    </source>
</evidence>
<reference evidence="5 6" key="1">
    <citation type="submission" date="2018-06" db="EMBL/GenBank/DDBJ databases">
        <authorList>
            <consortium name="Pathogen Informatics"/>
            <person name="Doyle S."/>
        </authorList>
    </citation>
    <scope>NUCLEOTIDE SEQUENCE [LARGE SCALE GENOMIC DNA]</scope>
    <source>
        <strain evidence="5 6">NCTC11087</strain>
    </source>
</reference>
<dbReference type="AlphaFoldDB" id="A0A380LL10"/>
<organism evidence="5 6">
    <name type="scientific">Faecalicoccus pleomorphus</name>
    <dbReference type="NCBI Taxonomy" id="1323"/>
    <lineage>
        <taxon>Bacteria</taxon>
        <taxon>Bacillati</taxon>
        <taxon>Bacillota</taxon>
        <taxon>Erysipelotrichia</taxon>
        <taxon>Erysipelotrichales</taxon>
        <taxon>Erysipelotrichaceae</taxon>
        <taxon>Faecalicoccus</taxon>
    </lineage>
</organism>
<dbReference type="GO" id="GO:0003700">
    <property type="term" value="F:DNA-binding transcription factor activity"/>
    <property type="evidence" value="ECO:0007669"/>
    <property type="project" value="InterPro"/>
</dbReference>
<protein>
    <submittedName>
        <fullName evidence="5">Putative transcriptional regulator protein</fullName>
    </submittedName>
</protein>
<keyword evidence="1" id="KW-0805">Transcription regulation</keyword>
<accession>A0A380LL10</accession>
<feature type="domain" description="HTH gntR-type" evidence="4">
    <location>
        <begin position="11"/>
        <end position="79"/>
    </location>
</feature>
<dbReference type="Pfam" id="PF00392">
    <property type="entry name" value="GntR"/>
    <property type="match status" value="1"/>
</dbReference>
<dbReference type="GO" id="GO:0003677">
    <property type="term" value="F:DNA binding"/>
    <property type="evidence" value="ECO:0007669"/>
    <property type="project" value="UniProtKB-KW"/>
</dbReference>
<dbReference type="PRINTS" id="PR00035">
    <property type="entry name" value="HTHGNTR"/>
</dbReference>